<keyword evidence="2" id="KW-1185">Reference proteome</keyword>
<protein>
    <submittedName>
        <fullName evidence="1">Uncharacterized protein</fullName>
    </submittedName>
</protein>
<dbReference type="Proteomes" id="UP001061991">
    <property type="component" value="Plasmid p_unnamed3"/>
</dbReference>
<organism evidence="1 2">
    <name type="scientific">Phyllobacterium zundukense</name>
    <dbReference type="NCBI Taxonomy" id="1867719"/>
    <lineage>
        <taxon>Bacteria</taxon>
        <taxon>Pseudomonadati</taxon>
        <taxon>Pseudomonadota</taxon>
        <taxon>Alphaproteobacteria</taxon>
        <taxon>Hyphomicrobiales</taxon>
        <taxon>Phyllobacteriaceae</taxon>
        <taxon>Phyllobacterium</taxon>
    </lineage>
</organism>
<name>A0ACD4CUZ8_9HYPH</name>
<reference evidence="1" key="1">
    <citation type="submission" date="2022-09" db="EMBL/GenBank/DDBJ databases">
        <title>Interaction between co-microsymbionts with complementary sets of symbiotic genes in legume-rhizobium systems.</title>
        <authorList>
            <person name="Safronova V."/>
            <person name="Sazanova A."/>
            <person name="Afonin A."/>
            <person name="Chirak E."/>
        </authorList>
    </citation>
    <scope>NUCLEOTIDE SEQUENCE</scope>
    <source>
        <strain evidence="1">A18/3m</strain>
    </source>
</reference>
<dbReference type="EMBL" id="CP104970">
    <property type="protein sequence ID" value="UXN57405.1"/>
    <property type="molecule type" value="Genomic_DNA"/>
</dbReference>
<gene>
    <name evidence="1" type="ORF">N8E88_03350</name>
</gene>
<sequence length="103" mass="11503">MVEPAAAWNVFAKDGCGRYFFVFVRHSVLPLLVQAALAGQGILLAWGNVIDNIISSGALVPIIPGFTQANQSYYLVTNRRRAVREEARVFKQWILQATARLRD</sequence>
<evidence type="ECO:0000313" key="1">
    <source>
        <dbReference type="EMBL" id="UXN57405.1"/>
    </source>
</evidence>
<keyword evidence="1" id="KW-0614">Plasmid</keyword>
<evidence type="ECO:0000313" key="2">
    <source>
        <dbReference type="Proteomes" id="UP001061991"/>
    </source>
</evidence>
<accession>A0ACD4CUZ8</accession>
<geneLocation type="plasmid" evidence="1 2">
    <name>p_unnamed3</name>
</geneLocation>
<proteinExistence type="predicted"/>